<dbReference type="EMBL" id="BAUW01000002">
    <property type="protein sequence ID" value="GAE43585.1"/>
    <property type="molecule type" value="Genomic_DNA"/>
</dbReference>
<accession>W4RGM1</accession>
<dbReference type="FunFam" id="3.40.1440.60:FF:000001">
    <property type="entry name" value="Primosomal protein N"/>
    <property type="match status" value="1"/>
</dbReference>
<evidence type="ECO:0000256" key="2">
    <source>
        <dbReference type="ARBA" id="ARBA00022840"/>
    </source>
</evidence>
<dbReference type="GO" id="GO:0003677">
    <property type="term" value="F:DNA binding"/>
    <property type="evidence" value="ECO:0007669"/>
    <property type="project" value="UniProtKB-KW"/>
</dbReference>
<dbReference type="InterPro" id="IPR014001">
    <property type="entry name" value="Helicase_ATP-bd"/>
</dbReference>
<proteinExistence type="predicted"/>
<keyword evidence="5" id="KW-0347">Helicase</keyword>
<dbReference type="GO" id="GO:0006302">
    <property type="term" value="P:double-strand break repair"/>
    <property type="evidence" value="ECO:0007669"/>
    <property type="project" value="TreeGrafter"/>
</dbReference>
<dbReference type="PROSITE" id="PS51192">
    <property type="entry name" value="HELICASE_ATP_BIND_1"/>
    <property type="match status" value="1"/>
</dbReference>
<dbReference type="Gene3D" id="3.40.50.300">
    <property type="entry name" value="P-loop containing nucleotide triphosphate hydrolases"/>
    <property type="match status" value="1"/>
</dbReference>
<dbReference type="InterPro" id="IPR042115">
    <property type="entry name" value="PriA_3primeBD_sf"/>
</dbReference>
<keyword evidence="6" id="KW-1185">Reference proteome</keyword>
<dbReference type="Gene3D" id="3.40.1440.60">
    <property type="entry name" value="PriA, 3(prime) DNA-binding domain"/>
    <property type="match status" value="1"/>
</dbReference>
<evidence type="ECO:0000313" key="5">
    <source>
        <dbReference type="EMBL" id="GAE43585.1"/>
    </source>
</evidence>
<dbReference type="PANTHER" id="PTHR30580">
    <property type="entry name" value="PRIMOSOMAL PROTEIN N"/>
    <property type="match status" value="1"/>
</dbReference>
<dbReference type="InterPro" id="IPR006935">
    <property type="entry name" value="Helicase/UvrB_N"/>
</dbReference>
<sequence length="366" mass="41426">MNIASVIVDVPAKQTDKTFDYKIPEKYKDVIKPGTRVIVPFGPRKIQGFVRDLKGESSFSKLRAIIEPLDLTPVLNEELLQLGDWLTEQTLSYKISSYQAMIPAALKAKYEKKIVLAKGTEFTDLSGNLIELFRENREIKWEDAVSKGLVQQLQKEAASGRVDVVYQVKDRVRKKLLKHVSPAIKSEQLKEIRDKLPPQASGQQSVLDFFLEHQEPVEQRLILSTLGISQASIQSLVKKGILKVEELEVYRDPYSEREFERKIALELTEEQKKSITPILSAIEKDLHEVFLLYGVTGSGKTEIYLQSIQEVLRKGKEAIVLVPEISLTPQMVTRFKERFGDLVAAMHSACRLGRSMMNGGKSSARK</sequence>
<gene>
    <name evidence="5" type="ORF">JCM21738_234</name>
</gene>
<dbReference type="GO" id="GO:0016787">
    <property type="term" value="F:hydrolase activity"/>
    <property type="evidence" value="ECO:0007669"/>
    <property type="project" value="InterPro"/>
</dbReference>
<dbReference type="PANTHER" id="PTHR30580:SF0">
    <property type="entry name" value="PRIMOSOMAL PROTEIN N"/>
    <property type="match status" value="1"/>
</dbReference>
<keyword evidence="3" id="KW-0238">DNA-binding</keyword>
<evidence type="ECO:0000313" key="6">
    <source>
        <dbReference type="Proteomes" id="UP000018949"/>
    </source>
</evidence>
<evidence type="ECO:0000259" key="4">
    <source>
        <dbReference type="PROSITE" id="PS51192"/>
    </source>
</evidence>
<keyword evidence="5" id="KW-0378">Hydrolase</keyword>
<protein>
    <submittedName>
        <fullName evidence="5">Helicase PriA essential for OriC/DnaA-independent DNA replication</fullName>
    </submittedName>
</protein>
<dbReference type="GO" id="GO:0006310">
    <property type="term" value="P:DNA recombination"/>
    <property type="evidence" value="ECO:0007669"/>
    <property type="project" value="TreeGrafter"/>
</dbReference>
<dbReference type="AlphaFoldDB" id="W4RGM1"/>
<dbReference type="InterPro" id="IPR027417">
    <property type="entry name" value="P-loop_NTPase"/>
</dbReference>
<dbReference type="eggNOG" id="COG1198">
    <property type="taxonomic scope" value="Bacteria"/>
</dbReference>
<dbReference type="SUPFAM" id="SSF52540">
    <property type="entry name" value="P-loop containing nucleoside triphosphate hydrolases"/>
    <property type="match status" value="1"/>
</dbReference>
<keyword evidence="2" id="KW-0067">ATP-binding</keyword>
<evidence type="ECO:0000256" key="3">
    <source>
        <dbReference type="ARBA" id="ARBA00023125"/>
    </source>
</evidence>
<reference evidence="5 6" key="1">
    <citation type="submission" date="2013-12" db="EMBL/GenBank/DDBJ databases">
        <title>NBRP : Genome information of microbial organism related human and environment.</title>
        <authorList>
            <person name="Hattori M."/>
            <person name="Oshima K."/>
            <person name="Inaba H."/>
            <person name="Suda W."/>
            <person name="Sakamoto M."/>
            <person name="Iino T."/>
            <person name="Kitahara M."/>
            <person name="Oshida Y."/>
            <person name="Iida T."/>
            <person name="Kudo T."/>
            <person name="Itoh T."/>
            <person name="Ahmed I."/>
            <person name="Ohkuma M."/>
        </authorList>
    </citation>
    <scope>NUCLEOTIDE SEQUENCE [LARGE SCALE GENOMIC DNA]</scope>
    <source>
        <strain evidence="5 6">JCM 21738</strain>
    </source>
</reference>
<dbReference type="GO" id="GO:0043138">
    <property type="term" value="F:3'-5' DNA helicase activity"/>
    <property type="evidence" value="ECO:0007669"/>
    <property type="project" value="TreeGrafter"/>
</dbReference>
<dbReference type="GO" id="GO:0005524">
    <property type="term" value="F:ATP binding"/>
    <property type="evidence" value="ECO:0007669"/>
    <property type="project" value="UniProtKB-KW"/>
</dbReference>
<keyword evidence="1" id="KW-0547">Nucleotide-binding</keyword>
<comment type="caution">
    <text evidence="5">The sequence shown here is derived from an EMBL/GenBank/DDBJ whole genome shotgun (WGS) entry which is preliminary data.</text>
</comment>
<evidence type="ECO:0000256" key="1">
    <source>
        <dbReference type="ARBA" id="ARBA00022741"/>
    </source>
</evidence>
<name>W4RGM1_9BACI</name>
<dbReference type="Pfam" id="PF04851">
    <property type="entry name" value="ResIII"/>
    <property type="match status" value="1"/>
</dbReference>
<organism evidence="5 6">
    <name type="scientific">Mesobacillus boroniphilus JCM 21738</name>
    <dbReference type="NCBI Taxonomy" id="1294265"/>
    <lineage>
        <taxon>Bacteria</taxon>
        <taxon>Bacillati</taxon>
        <taxon>Bacillota</taxon>
        <taxon>Bacilli</taxon>
        <taxon>Bacillales</taxon>
        <taxon>Bacillaceae</taxon>
        <taxon>Mesobacillus</taxon>
    </lineage>
</organism>
<dbReference type="Pfam" id="PF17764">
    <property type="entry name" value="PriA_3primeBD"/>
    <property type="match status" value="1"/>
</dbReference>
<dbReference type="GO" id="GO:0006270">
    <property type="term" value="P:DNA replication initiation"/>
    <property type="evidence" value="ECO:0007669"/>
    <property type="project" value="TreeGrafter"/>
</dbReference>
<dbReference type="Proteomes" id="UP000018949">
    <property type="component" value="Unassembled WGS sequence"/>
</dbReference>
<dbReference type="InterPro" id="IPR041222">
    <property type="entry name" value="PriA_3primeBD"/>
</dbReference>
<feature type="domain" description="Helicase ATP-binding" evidence="4">
    <location>
        <begin position="281"/>
        <end position="366"/>
    </location>
</feature>